<evidence type="ECO:0000256" key="3">
    <source>
        <dbReference type="ARBA" id="ARBA00022490"/>
    </source>
</evidence>
<dbReference type="OrthoDB" id="10261470at2759"/>
<dbReference type="InterPro" id="IPR020472">
    <property type="entry name" value="WD40_PAC1"/>
</dbReference>
<dbReference type="Proteomes" id="UP000290189">
    <property type="component" value="Unassembled WGS sequence"/>
</dbReference>
<evidence type="ECO:0000313" key="18">
    <source>
        <dbReference type="Proteomes" id="UP000290189"/>
    </source>
</evidence>
<evidence type="ECO:0000256" key="9">
    <source>
        <dbReference type="ARBA" id="ARBA00023136"/>
    </source>
</evidence>
<evidence type="ECO:0000256" key="1">
    <source>
        <dbReference type="ARBA" id="ARBA00004255"/>
    </source>
</evidence>
<dbReference type="InterPro" id="IPR010714">
    <property type="entry name" value="Coatomer_asu_C"/>
</dbReference>
<dbReference type="SUPFAM" id="SSF50978">
    <property type="entry name" value="WD40 repeat-like"/>
    <property type="match status" value="1"/>
</dbReference>
<feature type="repeat" description="WD" evidence="11">
    <location>
        <begin position="253"/>
        <end position="294"/>
    </location>
</feature>
<evidence type="ECO:0000313" key="15">
    <source>
        <dbReference type="EMBL" id="CEO96574.1"/>
    </source>
</evidence>
<dbReference type="InterPro" id="IPR006692">
    <property type="entry name" value="Beta-prop_COPA/B_2nd"/>
</dbReference>
<dbReference type="InterPro" id="IPR047312">
    <property type="entry name" value="Coatomer_alpha_WD-assoc_reg"/>
</dbReference>
<dbReference type="GO" id="GO:0005198">
    <property type="term" value="F:structural molecule activity"/>
    <property type="evidence" value="ECO:0007669"/>
    <property type="project" value="InterPro"/>
</dbReference>
<evidence type="ECO:0000259" key="12">
    <source>
        <dbReference type="Pfam" id="PF04053"/>
    </source>
</evidence>
<evidence type="ECO:0000256" key="4">
    <source>
        <dbReference type="ARBA" id="ARBA00022574"/>
    </source>
</evidence>
<evidence type="ECO:0000256" key="11">
    <source>
        <dbReference type="PROSITE-ProRule" id="PRU00221"/>
    </source>
</evidence>
<dbReference type="InterPro" id="IPR019775">
    <property type="entry name" value="WD40_repeat_CS"/>
</dbReference>
<feature type="repeat" description="WD" evidence="11">
    <location>
        <begin position="131"/>
        <end position="164"/>
    </location>
</feature>
<dbReference type="GO" id="GO:0006886">
    <property type="term" value="P:intracellular protein transport"/>
    <property type="evidence" value="ECO:0007669"/>
    <property type="project" value="UniProtKB-UniRule"/>
</dbReference>
<evidence type="ECO:0000256" key="2">
    <source>
        <dbReference type="ARBA" id="ARBA00022448"/>
    </source>
</evidence>
<organism evidence="15 17">
    <name type="scientific">Plasmodiophora brassicae</name>
    <name type="common">Clubroot disease agent</name>
    <dbReference type="NCBI Taxonomy" id="37360"/>
    <lineage>
        <taxon>Eukaryota</taxon>
        <taxon>Sar</taxon>
        <taxon>Rhizaria</taxon>
        <taxon>Endomyxa</taxon>
        <taxon>Phytomyxea</taxon>
        <taxon>Plasmodiophorida</taxon>
        <taxon>Plasmodiophoridae</taxon>
        <taxon>Plasmodiophora</taxon>
    </lineage>
</organism>
<dbReference type="Gene3D" id="1.25.40.470">
    <property type="match status" value="1"/>
</dbReference>
<dbReference type="PROSITE" id="PS50082">
    <property type="entry name" value="WD_REPEATS_2"/>
    <property type="match status" value="5"/>
</dbReference>
<proteinExistence type="predicted"/>
<sequence length="1227" mass="135906">MLTKFETKSSRVKGLAFHPKRPWILCSLHSGAIQLWDYRMETMIDKFEEHDGPVRGVDFHLTQPLFVSGGDDSKIRVWNYQMRRCLFHLTGHLDYIRTVKFHHEYPWILSASDDQTIRIWNWQSRSCVSVLTGHNHYVMCAQFHPSEDLILSASLDQTVRVWDIAGLRKKTVFSATGSAPSREFQDRRVGSGTNQDLFSTNDFVVKYVLEGHQRGVNWASFHPKLPLIVSGADDREVKLWRMSDVKAWEVDTMRGHINNVSCVIFHPRQEVIISNSEDKSIRVWDMSRQSPPQSLRRETDRYWILAAHPTLNILAAGHDSGMFMFKLHRERPPFDTHRSLCYYYFNRQVRLHDFQSGSESVVCGTRRQTSASSLSAKDATRFLRYNSMNNAEINILLLSDADGGTYELYTIAQDALGQDIQPQRGLGNAACFVSRNRFAVLSQGSRLVLKNFANEPKRTVDLPISNVVNLFPAGVGRVLLVCSDKVLLFDIEARKVLGEVSVQARCPVKTIVWSRDRKYCAIVSKFVIYICGGADLADIATLTENARIKGGAWDTDGVFIYTTSNHIKYCLSTGDSGIIRTLDVPVYITGVRGPGGSTVDCLDRDGQACSFTVDNTEAVFKSALLARRYDDVRRIIQSNKLVGQSIIGYLQDKGFPEVALFFVKDERTKFALAVQCGNIDIALECAQTLQTTDCWAQLAQAALRQGNLQVVELAYQKSRQYDKLSLLYLVTGDTAKLSKMLHIAQMREDAQSRFHHSLMLGNVEERVGVLEQTGNSALAYIVAKSHALSDRVDELHAKLEGAEIADVPGASLLLPPMPIALGSNWPRVHVARGYFDGQAGADGQYEIVEHPEEADSPTAAGPVDVDVSGWGGAEGEVGEDDLMLDVPAMEPGGWGDDLQLDSLPEVPISTSSAQHVDYFVMPTVGHGFARRWLDSAALPCDFIAAGEVQLARKALERMIGVVDYRPLQEHATTISESCRISVPGLPGTSSWSLGLGDSHPVHALNMAACQRRMTEGYRLFMDTSSLEDAARAFRSALAVIPLLEARTRAQAKEAQDAALVCKEYITAARLGIAKNDPAADDNRKCELAALLTCCRLQPVHTFLALYSAVGQAMKLRNFHLAGHCARSFLDLSRSHRLPRSLEAAVDKLKQVARHCDQNDTDASPLSFDPSLPVKIDTAGLRALSGDNVIRCPFCQSEYSPSQKAGSVCVTCQIAGVGNNAQGLFANV</sequence>
<feature type="domain" description="Coatomer alpha subunit C-terminal" evidence="13">
    <location>
        <begin position="832"/>
        <end position="1224"/>
    </location>
</feature>
<feature type="domain" description="COPA/B second beta-propeller" evidence="12">
    <location>
        <begin position="347"/>
        <end position="593"/>
    </location>
</feature>
<comment type="subcellular location">
    <subcellularLocation>
        <location evidence="10">Cytoplasm</location>
    </subcellularLocation>
    <subcellularLocation>
        <location evidence="1 10">Golgi apparatus membrane</location>
        <topology evidence="1 10">Peripheral membrane protein</topology>
        <orientation evidence="1">Cytoplasmic side</orientation>
    </subcellularLocation>
</comment>
<feature type="repeat" description="WD" evidence="11">
    <location>
        <begin position="89"/>
        <end position="130"/>
    </location>
</feature>
<evidence type="ECO:0000313" key="16">
    <source>
        <dbReference type="EMBL" id="SPQ94631.1"/>
    </source>
</evidence>
<dbReference type="PROSITE" id="PS00678">
    <property type="entry name" value="WD_REPEATS_1"/>
    <property type="match status" value="1"/>
</dbReference>
<dbReference type="InterPro" id="IPR015943">
    <property type="entry name" value="WD40/YVTN_repeat-like_dom_sf"/>
</dbReference>
<dbReference type="InterPro" id="IPR011044">
    <property type="entry name" value="Quino_amine_DH_bsu"/>
</dbReference>
<evidence type="ECO:0000259" key="13">
    <source>
        <dbReference type="Pfam" id="PF06957"/>
    </source>
</evidence>
<feature type="domain" description="COPA/B TPR" evidence="14">
    <location>
        <begin position="644"/>
        <end position="789"/>
    </location>
</feature>
<dbReference type="Pfam" id="PF06957">
    <property type="entry name" value="COPI_C"/>
    <property type="match status" value="1"/>
</dbReference>
<reference evidence="15 17" key="1">
    <citation type="submission" date="2015-02" db="EMBL/GenBank/DDBJ databases">
        <authorList>
            <person name="Chooi Y.-H."/>
        </authorList>
    </citation>
    <scope>NUCLEOTIDE SEQUENCE [LARGE SCALE GENOMIC DNA]</scope>
    <source>
        <strain evidence="15">E3</strain>
    </source>
</reference>
<dbReference type="InterPro" id="IPR050844">
    <property type="entry name" value="Coatomer_complex_subunit"/>
</dbReference>
<keyword evidence="3 10" id="KW-0963">Cytoplasm</keyword>
<keyword evidence="9 10" id="KW-0472">Membrane</keyword>
<dbReference type="PROSITE" id="PS50294">
    <property type="entry name" value="WD_REPEATS_REGION"/>
    <property type="match status" value="5"/>
</dbReference>
<keyword evidence="2 10" id="KW-0813">Transport</keyword>
<dbReference type="PRINTS" id="PR00320">
    <property type="entry name" value="GPROTEINBRPT"/>
</dbReference>
<evidence type="ECO:0000256" key="6">
    <source>
        <dbReference type="ARBA" id="ARBA00022892"/>
    </source>
</evidence>
<evidence type="ECO:0000256" key="7">
    <source>
        <dbReference type="ARBA" id="ARBA00022927"/>
    </source>
</evidence>
<dbReference type="Gene3D" id="2.130.10.10">
    <property type="entry name" value="YVTN repeat-like/Quinoprotein amine dehydrogenase"/>
    <property type="match status" value="1"/>
</dbReference>
<dbReference type="GO" id="GO:0030126">
    <property type="term" value="C:COPI vesicle coat"/>
    <property type="evidence" value="ECO:0007669"/>
    <property type="project" value="UniProtKB-UniRule"/>
</dbReference>
<keyword evidence="16" id="KW-0496">Mitochondrion</keyword>
<evidence type="ECO:0000256" key="8">
    <source>
        <dbReference type="ARBA" id="ARBA00023034"/>
    </source>
</evidence>
<dbReference type="GO" id="GO:0006891">
    <property type="term" value="P:intra-Golgi vesicle-mediated transport"/>
    <property type="evidence" value="ECO:0007669"/>
    <property type="project" value="TreeGrafter"/>
</dbReference>
<comment type="subunit">
    <text evidence="10">Oligomeric complex that consists of at least the alpha, beta, beta', gamma, delta, epsilon and zeta subunits.</text>
</comment>
<dbReference type="CDD" id="cd22948">
    <property type="entry name" value="Coatomer_WDAD_alpha"/>
    <property type="match status" value="1"/>
</dbReference>
<dbReference type="InterPro" id="IPR056176">
    <property type="entry name" value="TPR_COPA_B"/>
</dbReference>
<feature type="repeat" description="WD" evidence="11">
    <location>
        <begin position="47"/>
        <end position="88"/>
    </location>
</feature>
<comment type="function">
    <text evidence="10">The coatomer is a cytosolic protein complex that binds to dilysine motifs and reversibly associates with Golgi non-clathrin-coated vesicles, which further mediate biosynthetic protein transport from the ER, via the Golgi up to the trans Golgi network.</text>
</comment>
<dbReference type="FunFam" id="2.130.10.10:FF:000010">
    <property type="entry name" value="Coatomer subunit alpha"/>
    <property type="match status" value="1"/>
</dbReference>
<keyword evidence="5" id="KW-0677">Repeat</keyword>
<dbReference type="InterPro" id="IPR001680">
    <property type="entry name" value="WD40_rpt"/>
</dbReference>
<dbReference type="GO" id="GO:0006888">
    <property type="term" value="P:endoplasmic reticulum to Golgi vesicle-mediated transport"/>
    <property type="evidence" value="ECO:0007669"/>
    <property type="project" value="InterPro"/>
</dbReference>
<dbReference type="PANTHER" id="PTHR19876:SF1">
    <property type="entry name" value="COATOMER SUBUNIT ALPHA"/>
    <property type="match status" value="1"/>
</dbReference>
<dbReference type="PIRSF" id="PIRSF003354">
    <property type="entry name" value="Coatomer_alpha_subunit"/>
    <property type="match status" value="1"/>
</dbReference>
<name>A0A0G4IN05_PLABS</name>
<evidence type="ECO:0000313" key="17">
    <source>
        <dbReference type="Proteomes" id="UP000039324"/>
    </source>
</evidence>
<evidence type="ECO:0000256" key="5">
    <source>
        <dbReference type="ARBA" id="ARBA00022737"/>
    </source>
</evidence>
<accession>A0A0G4IN05</accession>
<dbReference type="InterPro" id="IPR036322">
    <property type="entry name" value="WD40_repeat_dom_sf"/>
</dbReference>
<dbReference type="AlphaFoldDB" id="A0A0G4IN05"/>
<feature type="repeat" description="WD" evidence="11">
    <location>
        <begin position="209"/>
        <end position="243"/>
    </location>
</feature>
<dbReference type="CDD" id="cd00200">
    <property type="entry name" value="WD40"/>
    <property type="match status" value="1"/>
</dbReference>
<keyword evidence="6 10" id="KW-0931">ER-Golgi transport</keyword>
<dbReference type="InterPro" id="IPR016391">
    <property type="entry name" value="Coatomer_asu"/>
</dbReference>
<keyword evidence="7 10" id="KW-0653">Protein transport</keyword>
<reference evidence="16 18" key="2">
    <citation type="submission" date="2018-03" db="EMBL/GenBank/DDBJ databases">
        <authorList>
            <person name="Fogelqvist J."/>
        </authorList>
    </citation>
    <scope>NUCLEOTIDE SEQUENCE [LARGE SCALE GENOMIC DNA]</scope>
</reference>
<dbReference type="GO" id="GO:0006890">
    <property type="term" value="P:retrograde vesicle-mediated transport, Golgi to endoplasmic reticulum"/>
    <property type="evidence" value="ECO:0007669"/>
    <property type="project" value="TreeGrafter"/>
</dbReference>
<dbReference type="EMBL" id="OVEO01000003">
    <property type="protein sequence ID" value="SPQ94631.1"/>
    <property type="molecule type" value="Genomic_DNA"/>
</dbReference>
<keyword evidence="4 11" id="KW-0853">WD repeat</keyword>
<dbReference type="GO" id="GO:0000139">
    <property type="term" value="C:Golgi membrane"/>
    <property type="evidence" value="ECO:0007669"/>
    <property type="project" value="UniProtKB-SubCell"/>
</dbReference>
<gene>
    <name evidence="15" type="ORF">PBRA_005184</name>
    <name evidence="16" type="ORF">PLBR_LOCUS1846</name>
</gene>
<dbReference type="Pfam" id="PF04053">
    <property type="entry name" value="B-prop_COPA_B_2nd"/>
    <property type="match status" value="1"/>
</dbReference>
<dbReference type="Pfam" id="PF23953">
    <property type="entry name" value="TPR_COPA_B"/>
    <property type="match status" value="1"/>
</dbReference>
<dbReference type="STRING" id="37360.A0A0G4IN05"/>
<dbReference type="Pfam" id="PF00400">
    <property type="entry name" value="WD40"/>
    <property type="match status" value="6"/>
</dbReference>
<keyword evidence="17" id="KW-1185">Reference proteome</keyword>
<dbReference type="SUPFAM" id="SSF50969">
    <property type="entry name" value="YVTN repeat-like/Quinoprotein amine dehydrogenase"/>
    <property type="match status" value="1"/>
</dbReference>
<dbReference type="EMBL" id="CDSF01000068">
    <property type="protein sequence ID" value="CEO96574.1"/>
    <property type="molecule type" value="Genomic_DNA"/>
</dbReference>
<evidence type="ECO:0000256" key="10">
    <source>
        <dbReference type="PIRNR" id="PIRNR003354"/>
    </source>
</evidence>
<geneLocation type="mitochondrion" evidence="16"/>
<dbReference type="OMA" id="ERYWIMA"/>
<dbReference type="FunFam" id="1.25.40.470:FF:000002">
    <property type="entry name" value="Coatomer subunit alpha"/>
    <property type="match status" value="1"/>
</dbReference>
<dbReference type="Proteomes" id="UP000039324">
    <property type="component" value="Unassembled WGS sequence"/>
</dbReference>
<dbReference type="SMART" id="SM00320">
    <property type="entry name" value="WD40"/>
    <property type="match status" value="6"/>
</dbReference>
<evidence type="ECO:0000259" key="14">
    <source>
        <dbReference type="Pfam" id="PF23953"/>
    </source>
</evidence>
<protein>
    <recommendedName>
        <fullName evidence="10">Coatomer subunit alpha</fullName>
    </recommendedName>
</protein>
<dbReference type="PANTHER" id="PTHR19876">
    <property type="entry name" value="COATOMER"/>
    <property type="match status" value="1"/>
</dbReference>
<keyword evidence="8 10" id="KW-0333">Golgi apparatus</keyword>